<dbReference type="Gene3D" id="3.30.1240.10">
    <property type="match status" value="1"/>
</dbReference>
<evidence type="ECO:0000313" key="2">
    <source>
        <dbReference type="Proteomes" id="UP000886890"/>
    </source>
</evidence>
<keyword evidence="1" id="KW-0378">Hydrolase</keyword>
<dbReference type="AlphaFoldDB" id="A0A9D2BHE0"/>
<dbReference type="Pfam" id="PF08282">
    <property type="entry name" value="Hydrolase_3"/>
    <property type="match status" value="1"/>
</dbReference>
<evidence type="ECO:0000313" key="1">
    <source>
        <dbReference type="EMBL" id="HIX76153.1"/>
    </source>
</evidence>
<dbReference type="GO" id="GO:0005829">
    <property type="term" value="C:cytosol"/>
    <property type="evidence" value="ECO:0007669"/>
    <property type="project" value="TreeGrafter"/>
</dbReference>
<dbReference type="GO" id="GO:0016791">
    <property type="term" value="F:phosphatase activity"/>
    <property type="evidence" value="ECO:0007669"/>
    <property type="project" value="TreeGrafter"/>
</dbReference>
<dbReference type="CDD" id="cd07516">
    <property type="entry name" value="HAD_Pase"/>
    <property type="match status" value="1"/>
</dbReference>
<dbReference type="GO" id="GO:0000287">
    <property type="term" value="F:magnesium ion binding"/>
    <property type="evidence" value="ECO:0007669"/>
    <property type="project" value="TreeGrafter"/>
</dbReference>
<dbReference type="InterPro" id="IPR023214">
    <property type="entry name" value="HAD_sf"/>
</dbReference>
<comment type="caution">
    <text evidence="1">The sequence shown here is derived from an EMBL/GenBank/DDBJ whole genome shotgun (WGS) entry which is preliminary data.</text>
</comment>
<dbReference type="InterPro" id="IPR036412">
    <property type="entry name" value="HAD-like_sf"/>
</dbReference>
<organism evidence="1 2">
    <name type="scientific">Candidatus Fusicatenibacter merdavium</name>
    <dbReference type="NCBI Taxonomy" id="2838600"/>
    <lineage>
        <taxon>Bacteria</taxon>
        <taxon>Bacillati</taxon>
        <taxon>Bacillota</taxon>
        <taxon>Clostridia</taxon>
        <taxon>Lachnospirales</taxon>
        <taxon>Lachnospiraceae</taxon>
        <taxon>Fusicatenibacter</taxon>
    </lineage>
</organism>
<protein>
    <submittedName>
        <fullName evidence="1">Cof-type HAD-IIB family hydrolase</fullName>
    </submittedName>
</protein>
<dbReference type="PANTHER" id="PTHR10000:SF8">
    <property type="entry name" value="HAD SUPERFAMILY HYDROLASE-LIKE, TYPE 3"/>
    <property type="match status" value="1"/>
</dbReference>
<proteinExistence type="predicted"/>
<dbReference type="Gene3D" id="3.40.50.1000">
    <property type="entry name" value="HAD superfamily/HAD-like"/>
    <property type="match status" value="1"/>
</dbReference>
<dbReference type="EMBL" id="DXEK01000014">
    <property type="protein sequence ID" value="HIX76153.1"/>
    <property type="molecule type" value="Genomic_DNA"/>
</dbReference>
<dbReference type="SUPFAM" id="SSF56784">
    <property type="entry name" value="HAD-like"/>
    <property type="match status" value="1"/>
</dbReference>
<dbReference type="Proteomes" id="UP000886890">
    <property type="component" value="Unassembled WGS sequence"/>
</dbReference>
<dbReference type="SFLD" id="SFLDS00003">
    <property type="entry name" value="Haloacid_Dehalogenase"/>
    <property type="match status" value="1"/>
</dbReference>
<reference evidence="1" key="2">
    <citation type="submission" date="2021-04" db="EMBL/GenBank/DDBJ databases">
        <authorList>
            <person name="Gilroy R."/>
        </authorList>
    </citation>
    <scope>NUCLEOTIDE SEQUENCE</scope>
    <source>
        <strain evidence="1">CHK183-1962</strain>
    </source>
</reference>
<dbReference type="PANTHER" id="PTHR10000">
    <property type="entry name" value="PHOSPHOSERINE PHOSPHATASE"/>
    <property type="match status" value="1"/>
</dbReference>
<dbReference type="SFLD" id="SFLDG01140">
    <property type="entry name" value="C2.B:_Phosphomannomutase_and_P"/>
    <property type="match status" value="1"/>
</dbReference>
<dbReference type="NCBIfam" id="TIGR00099">
    <property type="entry name" value="Cof-subfamily"/>
    <property type="match status" value="1"/>
</dbReference>
<dbReference type="InterPro" id="IPR000150">
    <property type="entry name" value="Cof"/>
</dbReference>
<accession>A0A9D2BHE0</accession>
<sequence>MMKLLALDMDGTCLNSYSKISKKTMDALYLARTSGIEIVPTTGRALSCIPHQLRKTGLFRYVISSNGAVAVDLKERKTLFRALMPYEAAATIIESCQGPDLKMAAHIRHDYLLQGQLLPFFGHLIYGRDASQAKAVPDLAEFIRSRHADVEELQFFLLTKKARERTRRIVSEFPELSSARTSYYAEIYSSNATKGTALSAVADYLSVSKDEIACIGDGENDITMFQASGLRFAMGNAVPALRSMADVVVSSNNHDGVAEAVRSLLTAFL</sequence>
<gene>
    <name evidence="1" type="ORF">H9734_00935</name>
</gene>
<name>A0A9D2BHE0_9FIRM</name>
<reference evidence="1" key="1">
    <citation type="journal article" date="2021" name="PeerJ">
        <title>Extensive microbial diversity within the chicken gut microbiome revealed by metagenomics and culture.</title>
        <authorList>
            <person name="Gilroy R."/>
            <person name="Ravi A."/>
            <person name="Getino M."/>
            <person name="Pursley I."/>
            <person name="Horton D.L."/>
            <person name="Alikhan N.F."/>
            <person name="Baker D."/>
            <person name="Gharbi K."/>
            <person name="Hall N."/>
            <person name="Watson M."/>
            <person name="Adriaenssens E.M."/>
            <person name="Foster-Nyarko E."/>
            <person name="Jarju S."/>
            <person name="Secka A."/>
            <person name="Antonio M."/>
            <person name="Oren A."/>
            <person name="Chaudhuri R.R."/>
            <person name="La Ragione R."/>
            <person name="Hildebrand F."/>
            <person name="Pallen M.J."/>
        </authorList>
    </citation>
    <scope>NUCLEOTIDE SEQUENCE</scope>
    <source>
        <strain evidence="1">CHK183-1962</strain>
    </source>
</reference>